<comment type="subcellular location">
    <subcellularLocation>
        <location evidence="1">Cell membrane</location>
    </subcellularLocation>
</comment>
<evidence type="ECO:0000256" key="7">
    <source>
        <dbReference type="ARBA" id="ARBA00023180"/>
    </source>
</evidence>
<reference evidence="9" key="1">
    <citation type="submission" date="2025-08" db="UniProtKB">
        <authorList>
            <consortium name="Ensembl"/>
        </authorList>
    </citation>
    <scope>IDENTIFICATION</scope>
</reference>
<evidence type="ECO:0000256" key="4">
    <source>
        <dbReference type="ARBA" id="ARBA00022859"/>
    </source>
</evidence>
<feature type="domain" description="Ig-like" evidence="8">
    <location>
        <begin position="140"/>
        <end position="237"/>
    </location>
</feature>
<dbReference type="Proteomes" id="UP000694565">
    <property type="component" value="Unplaced"/>
</dbReference>
<dbReference type="Gene3D" id="2.60.40.10">
    <property type="entry name" value="Immunoglobulins"/>
    <property type="match status" value="2"/>
</dbReference>
<dbReference type="GeneTree" id="ENSGT01030000234530"/>
<dbReference type="InterPro" id="IPR036179">
    <property type="entry name" value="Ig-like_dom_sf"/>
</dbReference>
<dbReference type="Pfam" id="PF07686">
    <property type="entry name" value="V-set"/>
    <property type="match status" value="1"/>
</dbReference>
<evidence type="ECO:0000256" key="2">
    <source>
        <dbReference type="ARBA" id="ARBA00022475"/>
    </source>
</evidence>
<accession>A0A8C2X073</accession>
<dbReference type="GO" id="GO:0009617">
    <property type="term" value="P:response to bacterium"/>
    <property type="evidence" value="ECO:0007669"/>
    <property type="project" value="TreeGrafter"/>
</dbReference>
<evidence type="ECO:0000313" key="10">
    <source>
        <dbReference type="Proteomes" id="UP000694565"/>
    </source>
</evidence>
<dbReference type="CDD" id="cd00099">
    <property type="entry name" value="IgV"/>
    <property type="match status" value="1"/>
</dbReference>
<dbReference type="GO" id="GO:0002376">
    <property type="term" value="P:immune system process"/>
    <property type="evidence" value="ECO:0007669"/>
    <property type="project" value="UniProtKB-KW"/>
</dbReference>
<dbReference type="SMART" id="SM00406">
    <property type="entry name" value="IGv"/>
    <property type="match status" value="2"/>
</dbReference>
<keyword evidence="5" id="KW-0472">Membrane</keyword>
<organism evidence="9 10">
    <name type="scientific">Cyclopterus lumpus</name>
    <name type="common">Lumpsucker</name>
    <dbReference type="NCBI Taxonomy" id="8103"/>
    <lineage>
        <taxon>Eukaryota</taxon>
        <taxon>Metazoa</taxon>
        <taxon>Chordata</taxon>
        <taxon>Craniata</taxon>
        <taxon>Vertebrata</taxon>
        <taxon>Euteleostomi</taxon>
        <taxon>Actinopterygii</taxon>
        <taxon>Neopterygii</taxon>
        <taxon>Teleostei</taxon>
        <taxon>Neoteleostei</taxon>
        <taxon>Acanthomorphata</taxon>
        <taxon>Eupercaria</taxon>
        <taxon>Perciformes</taxon>
        <taxon>Cottioidei</taxon>
        <taxon>Cottales</taxon>
        <taxon>Cyclopteridae</taxon>
        <taxon>Cyclopterus</taxon>
    </lineage>
</organism>
<dbReference type="Ensembl" id="ENSCLMT00005008792.1">
    <property type="protein sequence ID" value="ENSCLMP00005008108.1"/>
    <property type="gene ID" value="ENSCLMG00005004500.1"/>
</dbReference>
<sequence length="315" mass="35180">MQFHFCYVSIIVTFLWGTLVSRAICFSGYTGHHSFVTKSVRVGEDVTLTCSRRSSLSGYLSWIRIVAGNFPEILASTYTFDNASVFQTHRFTAKQGPGTFVLHITKAELSDAAFYCCQQALELHTLFLNKTFLRVKGPEPDITAVIQERRSAPARPGDSVTLQCSVLSASERRTCPGEPSVFWFRAGSDESHPSVMYVHGNGAGCEKSHEAHSPQKCVYSFSKDVTSSDVGTHYCAVATCGQILFGNGTKLDIEGYYHFECLQNERLLMHFYTSLKYEDSLVYSVTNFTRRKAGRSLRRAEVEEESIYSGVRVLG</sequence>
<evidence type="ECO:0000256" key="3">
    <source>
        <dbReference type="ARBA" id="ARBA00022729"/>
    </source>
</evidence>
<evidence type="ECO:0000259" key="8">
    <source>
        <dbReference type="PROSITE" id="PS50835"/>
    </source>
</evidence>
<reference evidence="9" key="2">
    <citation type="submission" date="2025-09" db="UniProtKB">
        <authorList>
            <consortium name="Ensembl"/>
        </authorList>
    </citation>
    <scope>IDENTIFICATION</scope>
</reference>
<keyword evidence="2" id="KW-1003">Cell membrane</keyword>
<keyword evidence="6" id="KW-1015">Disulfide bond</keyword>
<keyword evidence="3" id="KW-0732">Signal</keyword>
<dbReference type="PANTHER" id="PTHR19433">
    <property type="entry name" value="T-CELL RECEPTOR ALPHA CHAIN V REGION-RELATED"/>
    <property type="match status" value="1"/>
</dbReference>
<dbReference type="InterPro" id="IPR052051">
    <property type="entry name" value="TCR_complex_component"/>
</dbReference>
<dbReference type="AlphaFoldDB" id="A0A8C2X073"/>
<dbReference type="InterPro" id="IPR003599">
    <property type="entry name" value="Ig_sub"/>
</dbReference>
<evidence type="ECO:0000256" key="1">
    <source>
        <dbReference type="ARBA" id="ARBA00004236"/>
    </source>
</evidence>
<name>A0A8C2X073_CYCLU</name>
<keyword evidence="7" id="KW-0325">Glycoprotein</keyword>
<evidence type="ECO:0000256" key="6">
    <source>
        <dbReference type="ARBA" id="ARBA00023157"/>
    </source>
</evidence>
<keyword evidence="10" id="KW-1185">Reference proteome</keyword>
<dbReference type="InterPro" id="IPR013106">
    <property type="entry name" value="Ig_V-set"/>
</dbReference>
<dbReference type="SUPFAM" id="SSF48726">
    <property type="entry name" value="Immunoglobulin"/>
    <property type="match status" value="2"/>
</dbReference>
<dbReference type="PROSITE" id="PS50835">
    <property type="entry name" value="IG_LIKE"/>
    <property type="match status" value="2"/>
</dbReference>
<keyword evidence="4" id="KW-0391">Immunity</keyword>
<dbReference type="InterPro" id="IPR013783">
    <property type="entry name" value="Ig-like_fold"/>
</dbReference>
<evidence type="ECO:0000313" key="9">
    <source>
        <dbReference type="Ensembl" id="ENSCLMP00005008108.1"/>
    </source>
</evidence>
<dbReference type="GO" id="GO:0005886">
    <property type="term" value="C:plasma membrane"/>
    <property type="evidence" value="ECO:0007669"/>
    <property type="project" value="UniProtKB-SubCell"/>
</dbReference>
<dbReference type="InterPro" id="IPR007110">
    <property type="entry name" value="Ig-like_dom"/>
</dbReference>
<proteinExistence type="predicted"/>
<protein>
    <recommendedName>
        <fullName evidence="8">Ig-like domain-containing protein</fullName>
    </recommendedName>
</protein>
<dbReference type="PANTHER" id="PTHR19433:SF133">
    <property type="entry name" value="IMMUNE-TYPE RECEPTOR 5 PRECURSOR-RELATED"/>
    <property type="match status" value="1"/>
</dbReference>
<dbReference type="SMART" id="SM00409">
    <property type="entry name" value="IG"/>
    <property type="match status" value="2"/>
</dbReference>
<evidence type="ECO:0000256" key="5">
    <source>
        <dbReference type="ARBA" id="ARBA00023136"/>
    </source>
</evidence>
<feature type="domain" description="Ig-like" evidence="8">
    <location>
        <begin position="43"/>
        <end position="118"/>
    </location>
</feature>